<dbReference type="PANTHER" id="PTHR33048:SF160">
    <property type="entry name" value="SAT4 FAMILY MEMBRANE PROTEIN"/>
    <property type="match status" value="1"/>
</dbReference>
<evidence type="ECO:0000256" key="6">
    <source>
        <dbReference type="SAM" id="Phobius"/>
    </source>
</evidence>
<evidence type="ECO:0000256" key="2">
    <source>
        <dbReference type="ARBA" id="ARBA00022692"/>
    </source>
</evidence>
<dbReference type="PANTHER" id="PTHR33048">
    <property type="entry name" value="PTH11-LIKE INTEGRAL MEMBRANE PROTEIN (AFU_ORTHOLOGUE AFUA_5G11245)"/>
    <property type="match status" value="1"/>
</dbReference>
<evidence type="ECO:0000256" key="4">
    <source>
        <dbReference type="ARBA" id="ARBA00023136"/>
    </source>
</evidence>
<dbReference type="GO" id="GO:0016020">
    <property type="term" value="C:membrane"/>
    <property type="evidence" value="ECO:0007669"/>
    <property type="project" value="UniProtKB-SubCell"/>
</dbReference>
<keyword evidence="4 6" id="KW-0472">Membrane</keyword>
<evidence type="ECO:0000256" key="3">
    <source>
        <dbReference type="ARBA" id="ARBA00022989"/>
    </source>
</evidence>
<protein>
    <recommendedName>
        <fullName evidence="7">Rhodopsin domain-containing protein</fullName>
    </recommendedName>
</protein>
<name>A0A4Q4RSE8_9PLEO</name>
<keyword evidence="2 6" id="KW-0812">Transmembrane</keyword>
<keyword evidence="3 6" id="KW-1133">Transmembrane helix</keyword>
<accession>A0A4Q4RSE8</accession>
<dbReference type="InterPro" id="IPR052337">
    <property type="entry name" value="SAT4-like"/>
</dbReference>
<dbReference type="AlphaFoldDB" id="A0A4Q4RSE8"/>
<evidence type="ECO:0000256" key="1">
    <source>
        <dbReference type="ARBA" id="ARBA00004141"/>
    </source>
</evidence>
<organism evidence="8 9">
    <name type="scientific">Alternaria arborescens</name>
    <dbReference type="NCBI Taxonomy" id="156630"/>
    <lineage>
        <taxon>Eukaryota</taxon>
        <taxon>Fungi</taxon>
        <taxon>Dikarya</taxon>
        <taxon>Ascomycota</taxon>
        <taxon>Pezizomycotina</taxon>
        <taxon>Dothideomycetes</taxon>
        <taxon>Pleosporomycetidae</taxon>
        <taxon>Pleosporales</taxon>
        <taxon>Pleosporineae</taxon>
        <taxon>Pleosporaceae</taxon>
        <taxon>Alternaria</taxon>
        <taxon>Alternaria sect. Alternaria</taxon>
    </lineage>
</organism>
<keyword evidence="9" id="KW-1185">Reference proteome</keyword>
<comment type="similarity">
    <text evidence="5">Belongs to the SAT4 family.</text>
</comment>
<dbReference type="OrthoDB" id="5283415at2759"/>
<evidence type="ECO:0000313" key="9">
    <source>
        <dbReference type="Proteomes" id="UP000293823"/>
    </source>
</evidence>
<comment type="subcellular location">
    <subcellularLocation>
        <location evidence="1">Membrane</location>
        <topology evidence="1">Multi-pass membrane protein</topology>
    </subcellularLocation>
</comment>
<evidence type="ECO:0000256" key="5">
    <source>
        <dbReference type="ARBA" id="ARBA00038359"/>
    </source>
</evidence>
<feature type="transmembrane region" description="Helical" evidence="6">
    <location>
        <begin position="95"/>
        <end position="114"/>
    </location>
</feature>
<dbReference type="InterPro" id="IPR049326">
    <property type="entry name" value="Rhodopsin_dom_fungi"/>
</dbReference>
<feature type="transmembrane region" description="Helical" evidence="6">
    <location>
        <begin position="204"/>
        <end position="223"/>
    </location>
</feature>
<evidence type="ECO:0000313" key="8">
    <source>
        <dbReference type="EMBL" id="RYO60114.1"/>
    </source>
</evidence>
<proteinExistence type="inferred from homology"/>
<comment type="caution">
    <text evidence="8">The sequence shown here is derived from an EMBL/GenBank/DDBJ whole genome shotgun (WGS) entry which is preliminary data.</text>
</comment>
<feature type="transmembrane region" description="Helical" evidence="6">
    <location>
        <begin position="166"/>
        <end position="192"/>
    </location>
</feature>
<sequence length="365" mass="41081">MTGTGLQPMNIFLIVFPFVLSATIVAIRVWRKIKEHKLAIEDILLIIAELFLIALTATVWKLVLVSYAGYHAADIPQGAISQEQVLLWRYINNAIYNQILGLVKISFLITLLKLRSTNRLIIASLWSLIIVNICFVFAATLGHIFRCQPIHKYWHPKVPGHCSNDAQYIFGVIGVTIGTDVLVALIPAWILYDLQMSLRHKVGVIAFLSLPLAVTAIGCYRLHRFVVFFSLPNATGEDPHNVRNALSNIEANLGVIAVCGPTIKWILGRFIPYFDTARSTNAFTPDPSSHLRQRSHGYVKSYDGIELQPKNGFDTTYPRHIRNSCWKANDDDTDSEKQCITVQAGKDEREIRATTVVEWRSTPSR</sequence>
<feature type="transmembrane region" description="Helical" evidence="6">
    <location>
        <begin position="12"/>
        <end position="31"/>
    </location>
</feature>
<feature type="domain" description="Rhodopsin" evidence="7">
    <location>
        <begin position="28"/>
        <end position="267"/>
    </location>
</feature>
<evidence type="ECO:0000259" key="7">
    <source>
        <dbReference type="Pfam" id="PF20684"/>
    </source>
</evidence>
<dbReference type="Proteomes" id="UP000293823">
    <property type="component" value="Unassembled WGS sequence"/>
</dbReference>
<dbReference type="EMBL" id="PEJP01000027">
    <property type="protein sequence ID" value="RYO60114.1"/>
    <property type="molecule type" value="Genomic_DNA"/>
</dbReference>
<gene>
    <name evidence="8" type="ORF">AA0113_g7277</name>
</gene>
<dbReference type="Pfam" id="PF20684">
    <property type="entry name" value="Fung_rhodopsin"/>
    <property type="match status" value="1"/>
</dbReference>
<reference evidence="9" key="1">
    <citation type="journal article" date="2019" name="bioRxiv">
        <title>Genomics, evolutionary history and diagnostics of the Alternaria alternata species group including apple and Asian pear pathotypes.</title>
        <authorList>
            <person name="Armitage A.D."/>
            <person name="Cockerton H.M."/>
            <person name="Sreenivasaprasad S."/>
            <person name="Woodhall J.W."/>
            <person name="Lane C.R."/>
            <person name="Harrison R.J."/>
            <person name="Clarkson J.P."/>
        </authorList>
    </citation>
    <scope>NUCLEOTIDE SEQUENCE [LARGE SCALE GENOMIC DNA]</scope>
    <source>
        <strain evidence="9">RGR 97.0016</strain>
    </source>
</reference>
<feature type="transmembrane region" description="Helical" evidence="6">
    <location>
        <begin position="121"/>
        <end position="146"/>
    </location>
</feature>
<feature type="transmembrane region" description="Helical" evidence="6">
    <location>
        <begin position="43"/>
        <end position="63"/>
    </location>
</feature>